<name>A0ABW7CME8_9GAMM</name>
<sequence>MDINQIKIFMPGFISTLGEFLQIKDDYKCDSIVFLDRNIVGRLKIEAFPKKESLDNIRFSALYAIWEANASRVPTIEELHQQFHKYQSELRKKFGDAHVTDDSAVLYEKIIPSMLRYLTEEHSYLEGYLALSGQSIENRLDYIFDNYESRLDIKKRLSGINPFLVLALLSDLLGDSKTKRKGEVGTVLKAASLFSNGSINPVTLYNIRSDFSALFLFWSMCAQVQEAWRKEITSTRIFFATNDKAMSRLFELSYNLARVLQHPDMSEINDKNVSRLACVTQHMFPRLKEDQLLLIWVIQQIQRLRILG</sequence>
<protein>
    <submittedName>
        <fullName evidence="1">Uncharacterized protein</fullName>
    </submittedName>
</protein>
<organism evidence="1 2">
    <name type="scientific">Erwinia plantamica</name>
    <dbReference type="NCBI Taxonomy" id="3237104"/>
    <lineage>
        <taxon>Bacteria</taxon>
        <taxon>Pseudomonadati</taxon>
        <taxon>Pseudomonadota</taxon>
        <taxon>Gammaproteobacteria</taxon>
        <taxon>Enterobacterales</taxon>
        <taxon>Erwiniaceae</taxon>
        <taxon>Erwinia</taxon>
    </lineage>
</organism>
<dbReference type="Proteomes" id="UP001605250">
    <property type="component" value="Unassembled WGS sequence"/>
</dbReference>
<evidence type="ECO:0000313" key="1">
    <source>
        <dbReference type="EMBL" id="MFG6077354.1"/>
    </source>
</evidence>
<accession>A0ABW7CME8</accession>
<dbReference type="RefSeq" id="WP_394149350.1">
    <property type="nucleotide sequence ID" value="NZ_JBGCUC010000011.1"/>
</dbReference>
<reference evidence="1 2" key="1">
    <citation type="submission" date="2024-07" db="EMBL/GenBank/DDBJ databases">
        <title>Novel bacterial strain Erwinia sp. OPT-41 promoting growth of various crops.</title>
        <authorList>
            <person name="Egorshina A."/>
            <person name="Lukyantsev M.A."/>
            <person name="Golubev S.N."/>
            <person name="Muratova A.Y."/>
            <person name="Bulygina E.A."/>
        </authorList>
    </citation>
    <scope>NUCLEOTIDE SEQUENCE [LARGE SCALE GENOMIC DNA]</scope>
    <source>
        <strain evidence="1 2">OPT-41</strain>
    </source>
</reference>
<gene>
    <name evidence="1" type="ORF">AB3U87_13395</name>
</gene>
<comment type="caution">
    <text evidence="1">The sequence shown here is derived from an EMBL/GenBank/DDBJ whole genome shotgun (WGS) entry which is preliminary data.</text>
</comment>
<dbReference type="EMBL" id="JBGCUC010000011">
    <property type="protein sequence ID" value="MFG6077354.1"/>
    <property type="molecule type" value="Genomic_DNA"/>
</dbReference>
<keyword evidence="2" id="KW-1185">Reference proteome</keyword>
<evidence type="ECO:0000313" key="2">
    <source>
        <dbReference type="Proteomes" id="UP001605250"/>
    </source>
</evidence>
<proteinExistence type="predicted"/>